<dbReference type="Pfam" id="PF01554">
    <property type="entry name" value="MatE"/>
    <property type="match status" value="2"/>
</dbReference>
<sequence>MYSKQDLKHLLIPLVIEQTLVVLVGMVDTVVVSTAGEAAVSGVALVDMVNYLIITVMAALTTGGSVICAQYFGSGQRDRAAFSAGQLMAASAIFSTAIMFLCLTLRTAILHLFFGVVEPDVVSAARAYFLVTACSFPFLGIYDAASALYRVMGRTTVTMYVSLLMNAVNIVGDLLGVYIWKAGVLGVAVPTLVSRAMAALVMTSLAFRPGKEISLCWSSILSWDRDTVGRILSIAVPSGVENGLFALGKVLVVSIVSHFGTVQIAANGVANSISQIAVMVVGAVNIAVISVVGRCMGAGEHEQAEQYTRQLMKVSYISLAVLGTLVCALLPVILPLYQLEPETLRLAAVLIVLHNVLALLLHPTSFNLPNSLRAAGDARFTMEVGVCSMVVFRLGSAMLLGVALHLGVLGVWLAMGLDWLARSVAFALRYRSKTWATIQTI</sequence>
<dbReference type="InterPro" id="IPR002528">
    <property type="entry name" value="MATE_fam"/>
</dbReference>
<evidence type="ECO:0000256" key="6">
    <source>
        <dbReference type="ARBA" id="ARBA00022449"/>
    </source>
</evidence>
<evidence type="ECO:0000256" key="1">
    <source>
        <dbReference type="ARBA" id="ARBA00003408"/>
    </source>
</evidence>
<dbReference type="InterPro" id="IPR048279">
    <property type="entry name" value="MdtK-like"/>
</dbReference>
<keyword evidence="9 13" id="KW-1133">Transmembrane helix</keyword>
<feature type="transmembrane region" description="Helical" evidence="13">
    <location>
        <begin position="314"/>
        <end position="337"/>
    </location>
</feature>
<name>A0ABS6F753_9FIRM</name>
<dbReference type="Proteomes" id="UP000787672">
    <property type="component" value="Unassembled WGS sequence"/>
</dbReference>
<evidence type="ECO:0000256" key="11">
    <source>
        <dbReference type="ARBA" id="ARBA00023136"/>
    </source>
</evidence>
<reference evidence="14 15" key="1">
    <citation type="submission" date="2021-06" db="EMBL/GenBank/DDBJ databases">
        <authorList>
            <person name="Sun Q."/>
            <person name="Li D."/>
        </authorList>
    </citation>
    <scope>NUCLEOTIDE SEQUENCE [LARGE SCALE GENOMIC DNA]</scope>
    <source>
        <strain evidence="14 15">MSJ-2</strain>
    </source>
</reference>
<dbReference type="RefSeq" id="WP_216559093.1">
    <property type="nucleotide sequence ID" value="NZ_JAHLQN010000001.1"/>
</dbReference>
<evidence type="ECO:0000256" key="3">
    <source>
        <dbReference type="ARBA" id="ARBA00010199"/>
    </source>
</evidence>
<feature type="transmembrane region" description="Helical" evidence="13">
    <location>
        <begin position="343"/>
        <end position="361"/>
    </location>
</feature>
<comment type="similarity">
    <text evidence="3">Belongs to the multi antimicrobial extrusion (MATE) (TC 2.A.66.1) family.</text>
</comment>
<evidence type="ECO:0000256" key="2">
    <source>
        <dbReference type="ARBA" id="ARBA00004651"/>
    </source>
</evidence>
<evidence type="ECO:0000256" key="10">
    <source>
        <dbReference type="ARBA" id="ARBA00023065"/>
    </source>
</evidence>
<accession>A0ABS6F753</accession>
<evidence type="ECO:0000256" key="13">
    <source>
        <dbReference type="SAM" id="Phobius"/>
    </source>
</evidence>
<feature type="transmembrane region" description="Helical" evidence="13">
    <location>
        <begin position="244"/>
        <end position="266"/>
    </location>
</feature>
<dbReference type="CDD" id="cd13137">
    <property type="entry name" value="MATE_NorM_like"/>
    <property type="match status" value="1"/>
</dbReference>
<feature type="transmembrane region" description="Helical" evidence="13">
    <location>
        <begin position="272"/>
        <end position="293"/>
    </location>
</feature>
<dbReference type="PANTHER" id="PTHR43298">
    <property type="entry name" value="MULTIDRUG RESISTANCE PROTEIN NORM-RELATED"/>
    <property type="match status" value="1"/>
</dbReference>
<comment type="caution">
    <text evidence="14">The sequence shown here is derived from an EMBL/GenBank/DDBJ whole genome shotgun (WGS) entry which is preliminary data.</text>
</comment>
<feature type="transmembrane region" description="Helical" evidence="13">
    <location>
        <begin position="20"/>
        <end position="45"/>
    </location>
</feature>
<keyword evidence="8 13" id="KW-0812">Transmembrane</keyword>
<dbReference type="NCBIfam" id="TIGR00797">
    <property type="entry name" value="matE"/>
    <property type="match status" value="1"/>
</dbReference>
<keyword evidence="15" id="KW-1185">Reference proteome</keyword>
<feature type="transmembrane region" description="Helical" evidence="13">
    <location>
        <begin position="157"/>
        <end position="179"/>
    </location>
</feature>
<proteinExistence type="inferred from homology"/>
<gene>
    <name evidence="14" type="ORF">KQI82_04175</name>
</gene>
<organism evidence="14 15">
    <name type="scientific">Dysosmobacter acutus</name>
    <dbReference type="NCBI Taxonomy" id="2841504"/>
    <lineage>
        <taxon>Bacteria</taxon>
        <taxon>Bacillati</taxon>
        <taxon>Bacillota</taxon>
        <taxon>Clostridia</taxon>
        <taxon>Eubacteriales</taxon>
        <taxon>Oscillospiraceae</taxon>
        <taxon>Dysosmobacter</taxon>
    </lineage>
</organism>
<evidence type="ECO:0000313" key="15">
    <source>
        <dbReference type="Proteomes" id="UP000787672"/>
    </source>
</evidence>
<keyword evidence="11 13" id="KW-0472">Membrane</keyword>
<evidence type="ECO:0000256" key="7">
    <source>
        <dbReference type="ARBA" id="ARBA00022475"/>
    </source>
</evidence>
<comment type="subcellular location">
    <subcellularLocation>
        <location evidence="2">Cell membrane</location>
        <topology evidence="2">Multi-pass membrane protein</topology>
    </subcellularLocation>
</comment>
<feature type="transmembrane region" description="Helical" evidence="13">
    <location>
        <begin position="92"/>
        <end position="114"/>
    </location>
</feature>
<evidence type="ECO:0000256" key="8">
    <source>
        <dbReference type="ARBA" id="ARBA00022692"/>
    </source>
</evidence>
<evidence type="ECO:0000256" key="12">
    <source>
        <dbReference type="ARBA" id="ARBA00031636"/>
    </source>
</evidence>
<feature type="transmembrane region" description="Helical" evidence="13">
    <location>
        <begin position="126"/>
        <end position="145"/>
    </location>
</feature>
<dbReference type="InterPro" id="IPR050222">
    <property type="entry name" value="MATE_MdtK"/>
</dbReference>
<keyword evidence="10" id="KW-0406">Ion transport</keyword>
<dbReference type="PIRSF" id="PIRSF006603">
    <property type="entry name" value="DinF"/>
    <property type="match status" value="1"/>
</dbReference>
<evidence type="ECO:0000256" key="5">
    <source>
        <dbReference type="ARBA" id="ARBA00022448"/>
    </source>
</evidence>
<dbReference type="EMBL" id="JAHLQN010000001">
    <property type="protein sequence ID" value="MBU5626118.1"/>
    <property type="molecule type" value="Genomic_DNA"/>
</dbReference>
<comment type="function">
    <text evidence="1">Multidrug efflux pump.</text>
</comment>
<feature type="transmembrane region" description="Helical" evidence="13">
    <location>
        <begin position="382"/>
        <end position="403"/>
    </location>
</feature>
<protein>
    <recommendedName>
        <fullName evidence="4">Probable multidrug resistance protein NorM</fullName>
    </recommendedName>
    <alternativeName>
        <fullName evidence="12">Multidrug-efflux transporter</fullName>
    </alternativeName>
</protein>
<evidence type="ECO:0000313" key="14">
    <source>
        <dbReference type="EMBL" id="MBU5626118.1"/>
    </source>
</evidence>
<keyword evidence="7" id="KW-1003">Cell membrane</keyword>
<evidence type="ECO:0000256" key="9">
    <source>
        <dbReference type="ARBA" id="ARBA00022989"/>
    </source>
</evidence>
<keyword evidence="5" id="KW-0813">Transport</keyword>
<dbReference type="PANTHER" id="PTHR43298:SF2">
    <property type="entry name" value="FMN_FAD EXPORTER YEEO-RELATED"/>
    <property type="match status" value="1"/>
</dbReference>
<feature type="transmembrane region" description="Helical" evidence="13">
    <location>
        <begin position="185"/>
        <end position="207"/>
    </location>
</feature>
<evidence type="ECO:0000256" key="4">
    <source>
        <dbReference type="ARBA" id="ARBA00020268"/>
    </source>
</evidence>
<feature type="transmembrane region" description="Helical" evidence="13">
    <location>
        <begin position="51"/>
        <end position="72"/>
    </location>
</feature>
<keyword evidence="6" id="KW-0050">Antiport</keyword>